<organism evidence="2">
    <name type="scientific">marine sediment metagenome</name>
    <dbReference type="NCBI Taxonomy" id="412755"/>
    <lineage>
        <taxon>unclassified sequences</taxon>
        <taxon>metagenomes</taxon>
        <taxon>ecological metagenomes</taxon>
    </lineage>
</organism>
<protein>
    <submittedName>
        <fullName evidence="2">Uncharacterized protein</fullName>
    </submittedName>
</protein>
<accession>A0A0F9LFY7</accession>
<name>A0A0F9LFY7_9ZZZZ</name>
<gene>
    <name evidence="2" type="ORF">LCGC14_1218860</name>
</gene>
<feature type="transmembrane region" description="Helical" evidence="1">
    <location>
        <begin position="20"/>
        <end position="44"/>
    </location>
</feature>
<dbReference type="EMBL" id="LAZR01006398">
    <property type="protein sequence ID" value="KKM92398.1"/>
    <property type="molecule type" value="Genomic_DNA"/>
</dbReference>
<comment type="caution">
    <text evidence="2">The sequence shown here is derived from an EMBL/GenBank/DDBJ whole genome shotgun (WGS) entry which is preliminary data.</text>
</comment>
<evidence type="ECO:0000256" key="1">
    <source>
        <dbReference type="SAM" id="Phobius"/>
    </source>
</evidence>
<keyword evidence="1" id="KW-1133">Transmembrane helix</keyword>
<sequence length="45" mass="5119">MFKKTNQYTASSGVFYEEFFWFVLAITISIGTMFGLIKLAAYLLG</sequence>
<reference evidence="2" key="1">
    <citation type="journal article" date="2015" name="Nature">
        <title>Complex archaea that bridge the gap between prokaryotes and eukaryotes.</title>
        <authorList>
            <person name="Spang A."/>
            <person name="Saw J.H."/>
            <person name="Jorgensen S.L."/>
            <person name="Zaremba-Niedzwiedzka K."/>
            <person name="Martijn J."/>
            <person name="Lind A.E."/>
            <person name="van Eijk R."/>
            <person name="Schleper C."/>
            <person name="Guy L."/>
            <person name="Ettema T.J."/>
        </authorList>
    </citation>
    <scope>NUCLEOTIDE SEQUENCE</scope>
</reference>
<proteinExistence type="predicted"/>
<evidence type="ECO:0000313" key="2">
    <source>
        <dbReference type="EMBL" id="KKM92398.1"/>
    </source>
</evidence>
<keyword evidence="1" id="KW-0812">Transmembrane</keyword>
<dbReference type="AlphaFoldDB" id="A0A0F9LFY7"/>
<keyword evidence="1" id="KW-0472">Membrane</keyword>